<dbReference type="SUPFAM" id="SSF51735">
    <property type="entry name" value="NAD(P)-binding Rossmann-fold domains"/>
    <property type="match status" value="1"/>
</dbReference>
<dbReference type="InterPro" id="IPR001509">
    <property type="entry name" value="Epimerase_deHydtase"/>
</dbReference>
<name>A0ABT2NUU5_9RHOB</name>
<sequence length="329" mass="34928">MSRLVTIYGGSGFVGRHVARRMAKLGWRVRVAVRRPNEALFVRPYGAVGQVEPVLCNIRDDASVRAAMKGADAVVNCVGILNRSGRNTFAAVQAEGAGRVARIAAEEGVGQLVHLSAIGADAQSDSAYQRSKAAGEAAVLAAFPQAVILRPSVIFGQGDGFFNRFASMARFGPVLPVVGAATKFQPVHVEDVAEAAVLGATGAAASGIYELGGPEVRSFRDWIGVMLGVVGRRRLVLNLPFWLARIMGAVFDFAQVATGGLFENRLLTRDQVRSLGRDNVVASGARTLADLGITPTAAGAVLPEYLWRFRPSGQYDAIKSSAKNLRKHS</sequence>
<keyword evidence="3" id="KW-1185">Reference proteome</keyword>
<dbReference type="Proteomes" id="UP001205601">
    <property type="component" value="Unassembled WGS sequence"/>
</dbReference>
<dbReference type="Gene3D" id="3.40.50.720">
    <property type="entry name" value="NAD(P)-binding Rossmann-like Domain"/>
    <property type="match status" value="1"/>
</dbReference>
<comment type="caution">
    <text evidence="2">The sequence shown here is derived from an EMBL/GenBank/DDBJ whole genome shotgun (WGS) entry which is preliminary data.</text>
</comment>
<dbReference type="EMBL" id="JAOCQF010000003">
    <property type="protein sequence ID" value="MCT8331369.1"/>
    <property type="molecule type" value="Genomic_DNA"/>
</dbReference>
<evidence type="ECO:0000313" key="3">
    <source>
        <dbReference type="Proteomes" id="UP001205601"/>
    </source>
</evidence>
<dbReference type="CDD" id="cd05271">
    <property type="entry name" value="NDUFA9_like_SDR_a"/>
    <property type="match status" value="1"/>
</dbReference>
<evidence type="ECO:0000313" key="2">
    <source>
        <dbReference type="EMBL" id="MCT8331369.1"/>
    </source>
</evidence>
<proteinExistence type="predicted"/>
<accession>A0ABT2NUU5</accession>
<dbReference type="InterPro" id="IPR036291">
    <property type="entry name" value="NAD(P)-bd_dom_sf"/>
</dbReference>
<dbReference type="Pfam" id="PF01370">
    <property type="entry name" value="Epimerase"/>
    <property type="match status" value="1"/>
</dbReference>
<gene>
    <name evidence="2" type="ORF">N5I32_17760</name>
</gene>
<organism evidence="2 3">
    <name type="scientific">Albidovulum sediminis</name>
    <dbReference type="NCBI Taxonomy" id="3066345"/>
    <lineage>
        <taxon>Bacteria</taxon>
        <taxon>Pseudomonadati</taxon>
        <taxon>Pseudomonadota</taxon>
        <taxon>Alphaproteobacteria</taxon>
        <taxon>Rhodobacterales</taxon>
        <taxon>Paracoccaceae</taxon>
        <taxon>Albidovulum</taxon>
    </lineage>
</organism>
<evidence type="ECO:0000259" key="1">
    <source>
        <dbReference type="Pfam" id="PF01370"/>
    </source>
</evidence>
<dbReference type="InterPro" id="IPR051207">
    <property type="entry name" value="ComplexI_NDUFA9_subunit"/>
</dbReference>
<reference evidence="3" key="1">
    <citation type="submission" date="2023-07" db="EMBL/GenBank/DDBJ databases">
        <title>Defluviimonas sediminis sp. nov., isolated from mangrove sediment.</title>
        <authorList>
            <person name="Liu L."/>
            <person name="Li J."/>
            <person name="Huang Y."/>
            <person name="Pan J."/>
            <person name="Li M."/>
        </authorList>
    </citation>
    <scope>NUCLEOTIDE SEQUENCE [LARGE SCALE GENOMIC DNA]</scope>
    <source>
        <strain evidence="3">FT324</strain>
    </source>
</reference>
<protein>
    <submittedName>
        <fullName evidence="2">Complex I NDUFA9 subunit family protein</fullName>
    </submittedName>
</protein>
<feature type="domain" description="NAD-dependent epimerase/dehydratase" evidence="1">
    <location>
        <begin position="5"/>
        <end position="210"/>
    </location>
</feature>
<dbReference type="RefSeq" id="WP_261497246.1">
    <property type="nucleotide sequence ID" value="NZ_JAOCQF010000003.1"/>
</dbReference>
<dbReference type="PANTHER" id="PTHR12126:SF11">
    <property type="entry name" value="NADH DEHYDROGENASE [UBIQUINONE] 1 ALPHA SUBCOMPLEX SUBUNIT 9, MITOCHONDRIAL"/>
    <property type="match status" value="1"/>
</dbReference>
<dbReference type="PANTHER" id="PTHR12126">
    <property type="entry name" value="NADH-UBIQUINONE OXIDOREDUCTASE 39 KDA SUBUNIT-RELATED"/>
    <property type="match status" value="1"/>
</dbReference>